<dbReference type="EMBL" id="CAXIEN010000098">
    <property type="protein sequence ID" value="CAL1277059.1"/>
    <property type="molecule type" value="Genomic_DNA"/>
</dbReference>
<protein>
    <submittedName>
        <fullName evidence="1">Uncharacterized protein</fullName>
    </submittedName>
</protein>
<evidence type="ECO:0000313" key="1">
    <source>
        <dbReference type="EMBL" id="CAL1277059.1"/>
    </source>
</evidence>
<accession>A0AAV1ZYZ5</accession>
<dbReference type="Proteomes" id="UP001497382">
    <property type="component" value="Unassembled WGS sequence"/>
</dbReference>
<sequence length="73" mass="8151">MLLVRSSPLSEEVKAFLVPHGGPLLVWALSSAPIFSPLPKGNDLRDAFLMRDEGLRRIEPEAPRGNFINRARQ</sequence>
<dbReference type="AlphaFoldDB" id="A0AAV1ZYZ5"/>
<proteinExistence type="predicted"/>
<name>A0AAV1ZYZ5_9ARAC</name>
<organism evidence="1 2">
    <name type="scientific">Larinioides sclopetarius</name>
    <dbReference type="NCBI Taxonomy" id="280406"/>
    <lineage>
        <taxon>Eukaryota</taxon>
        <taxon>Metazoa</taxon>
        <taxon>Ecdysozoa</taxon>
        <taxon>Arthropoda</taxon>
        <taxon>Chelicerata</taxon>
        <taxon>Arachnida</taxon>
        <taxon>Araneae</taxon>
        <taxon>Araneomorphae</taxon>
        <taxon>Entelegynae</taxon>
        <taxon>Araneoidea</taxon>
        <taxon>Araneidae</taxon>
        <taxon>Larinioides</taxon>
    </lineage>
</organism>
<reference evidence="1 2" key="1">
    <citation type="submission" date="2024-04" db="EMBL/GenBank/DDBJ databases">
        <authorList>
            <person name="Rising A."/>
            <person name="Reimegard J."/>
            <person name="Sonavane S."/>
            <person name="Akerstrom W."/>
            <person name="Nylinder S."/>
            <person name="Hedman E."/>
            <person name="Kallberg Y."/>
        </authorList>
    </citation>
    <scope>NUCLEOTIDE SEQUENCE [LARGE SCALE GENOMIC DNA]</scope>
</reference>
<comment type="caution">
    <text evidence="1">The sequence shown here is derived from an EMBL/GenBank/DDBJ whole genome shotgun (WGS) entry which is preliminary data.</text>
</comment>
<evidence type="ECO:0000313" key="2">
    <source>
        <dbReference type="Proteomes" id="UP001497382"/>
    </source>
</evidence>
<keyword evidence="2" id="KW-1185">Reference proteome</keyword>
<gene>
    <name evidence="1" type="ORF">LARSCL_LOCUS8998</name>
</gene>